<dbReference type="Proteomes" id="UP000694620">
    <property type="component" value="Unassembled WGS sequence"/>
</dbReference>
<keyword evidence="3" id="KW-0393">Immunoglobulin domain</keyword>
<dbReference type="Ensembl" id="ENSECRT00000028978.1">
    <property type="protein sequence ID" value="ENSECRP00000028383.1"/>
    <property type="gene ID" value="ENSECRG00000019207.1"/>
</dbReference>
<dbReference type="GO" id="GO:0001817">
    <property type="term" value="P:regulation of cytokine production"/>
    <property type="evidence" value="ECO:0007669"/>
    <property type="project" value="TreeGrafter"/>
</dbReference>
<proteinExistence type="predicted"/>
<dbReference type="GO" id="GO:0050852">
    <property type="term" value="P:T cell receptor signaling pathway"/>
    <property type="evidence" value="ECO:0007669"/>
    <property type="project" value="TreeGrafter"/>
</dbReference>
<accession>A0A8C4T7K4</accession>
<dbReference type="InterPro" id="IPR007110">
    <property type="entry name" value="Ig-like_dom"/>
</dbReference>
<dbReference type="InterPro" id="IPR013783">
    <property type="entry name" value="Ig-like_fold"/>
</dbReference>
<evidence type="ECO:0000256" key="4">
    <source>
        <dbReference type="SAM" id="Phobius"/>
    </source>
</evidence>
<dbReference type="GeneTree" id="ENSGT00980000202170"/>
<dbReference type="InterPro" id="IPR050504">
    <property type="entry name" value="IgSF_BTN/MOG"/>
</dbReference>
<keyword evidence="4" id="KW-0812">Transmembrane</keyword>
<dbReference type="InterPro" id="IPR013106">
    <property type="entry name" value="Ig_V-set"/>
</dbReference>
<dbReference type="Pfam" id="PF07686">
    <property type="entry name" value="V-set"/>
    <property type="match status" value="1"/>
</dbReference>
<dbReference type="AlphaFoldDB" id="A0A8C4T7K4"/>
<dbReference type="PANTHER" id="PTHR24100">
    <property type="entry name" value="BUTYROPHILIN"/>
    <property type="match status" value="1"/>
</dbReference>
<reference evidence="6" key="1">
    <citation type="submission" date="2025-08" db="UniProtKB">
        <authorList>
            <consortium name="Ensembl"/>
        </authorList>
    </citation>
    <scope>IDENTIFICATION</scope>
</reference>
<dbReference type="InterPro" id="IPR036179">
    <property type="entry name" value="Ig-like_dom_sf"/>
</dbReference>
<dbReference type="Gene3D" id="2.60.40.10">
    <property type="entry name" value="Immunoglobulins"/>
    <property type="match status" value="2"/>
</dbReference>
<dbReference type="GO" id="GO:0005102">
    <property type="term" value="F:signaling receptor binding"/>
    <property type="evidence" value="ECO:0007669"/>
    <property type="project" value="TreeGrafter"/>
</dbReference>
<keyword evidence="2 4" id="KW-0472">Membrane</keyword>
<evidence type="ECO:0000259" key="5">
    <source>
        <dbReference type="PROSITE" id="PS50835"/>
    </source>
</evidence>
<evidence type="ECO:0000256" key="3">
    <source>
        <dbReference type="ARBA" id="ARBA00023319"/>
    </source>
</evidence>
<feature type="transmembrane region" description="Helical" evidence="4">
    <location>
        <begin position="130"/>
        <end position="148"/>
    </location>
</feature>
<dbReference type="SMART" id="SM00406">
    <property type="entry name" value="IGv"/>
    <property type="match status" value="1"/>
</dbReference>
<organism evidence="6 7">
    <name type="scientific">Erpetoichthys calabaricus</name>
    <name type="common">Rope fish</name>
    <name type="synonym">Calamoichthys calabaricus</name>
    <dbReference type="NCBI Taxonomy" id="27687"/>
    <lineage>
        <taxon>Eukaryota</taxon>
        <taxon>Metazoa</taxon>
        <taxon>Chordata</taxon>
        <taxon>Craniata</taxon>
        <taxon>Vertebrata</taxon>
        <taxon>Euteleostomi</taxon>
        <taxon>Actinopterygii</taxon>
        <taxon>Polypteriformes</taxon>
        <taxon>Polypteridae</taxon>
        <taxon>Erpetoichthys</taxon>
    </lineage>
</organism>
<evidence type="ECO:0000256" key="2">
    <source>
        <dbReference type="ARBA" id="ARBA00023136"/>
    </source>
</evidence>
<comment type="subcellular location">
    <subcellularLocation>
        <location evidence="1">Membrane</location>
    </subcellularLocation>
</comment>
<reference evidence="6" key="2">
    <citation type="submission" date="2025-09" db="UniProtKB">
        <authorList>
            <consortium name="Ensembl"/>
        </authorList>
    </citation>
    <scope>IDENTIFICATION</scope>
</reference>
<dbReference type="PROSITE" id="PS50835">
    <property type="entry name" value="IG_LIKE"/>
    <property type="match status" value="1"/>
</dbReference>
<evidence type="ECO:0000313" key="7">
    <source>
        <dbReference type="Proteomes" id="UP000694620"/>
    </source>
</evidence>
<name>A0A8C4T7K4_ERPCA</name>
<evidence type="ECO:0000313" key="6">
    <source>
        <dbReference type="Ensembl" id="ENSECRP00000028383.1"/>
    </source>
</evidence>
<feature type="domain" description="Ig-like" evidence="5">
    <location>
        <begin position="1"/>
        <end position="90"/>
    </location>
</feature>
<protein>
    <recommendedName>
        <fullName evidence="5">Ig-like domain-containing protein</fullName>
    </recommendedName>
</protein>
<dbReference type="SUPFAM" id="SSF48726">
    <property type="entry name" value="Immunoglobulin"/>
    <property type="match status" value="2"/>
</dbReference>
<dbReference type="GO" id="GO:0009897">
    <property type="term" value="C:external side of plasma membrane"/>
    <property type="evidence" value="ECO:0007669"/>
    <property type="project" value="TreeGrafter"/>
</dbReference>
<sequence length="298" mass="33474">MLFDFYCSRSPEPLSSRLELCGDISPGDGLSMLWYRQLPGRPPEPILQSFSPDNTFSYSYLRAGEHFTMEQNHTLVIRNVTREDVATYYCSKLETDVWRFGDGIELRVDVPLTSSLNSSLQSSLLNFHHLILGSALILFLFLISNVILQTTILCCLTTLSPATSLQSLISFRSTLLSPNINMLIFSSGKINIAHGYAGRILLNSEQVAKGNFSLVLLNIQKTDEGNYRCYPKIATFYSPKILIICKQNPSSSLSSKTVQLLCRTDYPCASVPSRSPFLSPSKLMLKVKPALSYFWHKF</sequence>
<keyword evidence="4" id="KW-1133">Transmembrane helix</keyword>
<evidence type="ECO:0000256" key="1">
    <source>
        <dbReference type="ARBA" id="ARBA00004370"/>
    </source>
</evidence>
<keyword evidence="7" id="KW-1185">Reference proteome</keyword>